<evidence type="ECO:0000256" key="10">
    <source>
        <dbReference type="ARBA" id="ARBA00023014"/>
    </source>
</evidence>
<organism evidence="14 15">
    <name type="scientific">Longimycelium tulufanense</name>
    <dbReference type="NCBI Taxonomy" id="907463"/>
    <lineage>
        <taxon>Bacteria</taxon>
        <taxon>Bacillati</taxon>
        <taxon>Actinomycetota</taxon>
        <taxon>Actinomycetes</taxon>
        <taxon>Pseudonocardiales</taxon>
        <taxon>Pseudonocardiaceae</taxon>
        <taxon>Longimycelium</taxon>
    </lineage>
</organism>
<evidence type="ECO:0000259" key="11">
    <source>
        <dbReference type="Pfam" id="PF04324"/>
    </source>
</evidence>
<dbReference type="EMBL" id="BMMK01000001">
    <property type="protein sequence ID" value="GGM33418.1"/>
    <property type="molecule type" value="Genomic_DNA"/>
</dbReference>
<dbReference type="PANTHER" id="PTHR43809:SF1">
    <property type="entry name" value="NITRITE REDUCTASE (NADH) LARGE SUBUNIT"/>
    <property type="match status" value="1"/>
</dbReference>
<comment type="pathway">
    <text evidence="4">Nitrogen metabolism; nitrate reduction (assimilation).</text>
</comment>
<comment type="cofactor">
    <cofactor evidence="1">
        <name>siroheme</name>
        <dbReference type="ChEBI" id="CHEBI:60052"/>
    </cofactor>
</comment>
<keyword evidence="10" id="KW-0411">Iron-sulfur</keyword>
<dbReference type="Pfam" id="PF04324">
    <property type="entry name" value="Fer2_BFD"/>
    <property type="match status" value="1"/>
</dbReference>
<dbReference type="PRINTS" id="PR00469">
    <property type="entry name" value="PNDRDTASEII"/>
</dbReference>
<evidence type="ECO:0000256" key="9">
    <source>
        <dbReference type="ARBA" id="ARBA00023004"/>
    </source>
</evidence>
<evidence type="ECO:0000256" key="2">
    <source>
        <dbReference type="ARBA" id="ARBA00001966"/>
    </source>
</evidence>
<evidence type="ECO:0000256" key="6">
    <source>
        <dbReference type="ARBA" id="ARBA00022617"/>
    </source>
</evidence>
<dbReference type="Gene3D" id="1.10.10.1100">
    <property type="entry name" value="BFD-like [2Fe-2S]-binding domain"/>
    <property type="match status" value="1"/>
</dbReference>
<dbReference type="Pfam" id="PF18267">
    <property type="entry name" value="Rubredoxin_C"/>
    <property type="match status" value="1"/>
</dbReference>
<comment type="caution">
    <text evidence="14">The sequence shown here is derived from an EMBL/GenBank/DDBJ whole genome shotgun (WGS) entry which is preliminary data.</text>
</comment>
<dbReference type="Pfam" id="PF07992">
    <property type="entry name" value="Pyr_redox_2"/>
    <property type="match status" value="1"/>
</dbReference>
<dbReference type="Gene3D" id="3.50.50.60">
    <property type="entry name" value="FAD/NAD(P)-binding domain"/>
    <property type="match status" value="2"/>
</dbReference>
<comment type="similarity">
    <text evidence="5">Belongs to the nitrite and sulfite reductase 4Fe-4S domain family.</text>
</comment>
<evidence type="ECO:0000256" key="3">
    <source>
        <dbReference type="ARBA" id="ARBA00001974"/>
    </source>
</evidence>
<feature type="domain" description="BFD-like [2Fe-2S]-binding" evidence="11">
    <location>
        <begin position="406"/>
        <end position="452"/>
    </location>
</feature>
<dbReference type="InterPro" id="IPR052034">
    <property type="entry name" value="NasD-like"/>
</dbReference>
<sequence length="466" mass="49698">MNYGTLIVGNGPAAHRLAGQLRHHGHQGAITVLGAEPRPAYNRALLTSVLACTLSADDLVLPRLPENVQVRLGITATRIDRVRRAVYTDDGTVYRYDQLVLATGARPNAPAITGLTSSDGGFSEGVRAIRTVSDCEDIPDGRTIVLGGGVLGVETALALRHRGQDVVLVHPGPYAMDDLLDESSGRLLLVHLENVGVKVFPGARAAEYAPGKLALDDGHVLDADTLLLCTGIRPNIELARAAGLAVRTGVLIDDHLRTSDPHIYAIGDCSEHRGAKPGHIAPAWEQAEQLARLLTGHNARYVGTRLVVRLRTSSIDVASFGSPGENTDRLATESVTLSDPARGRYARLILRDQRIVHAVLVGLPRAIASISQLVSRSLPVPSSRLALLLGTSADHWSNAELPDDAVICVCNNVTKKALTCAWRDGARELTNLVRTTRATTGCGSCQRAVERIYRSLSSTTETSGAT</sequence>
<gene>
    <name evidence="14" type="primary">nasC</name>
    <name evidence="14" type="ORF">GCM10012275_01110</name>
</gene>
<dbReference type="Proteomes" id="UP000637578">
    <property type="component" value="Unassembled WGS sequence"/>
</dbReference>
<dbReference type="InterPro" id="IPR041575">
    <property type="entry name" value="Rubredoxin_C"/>
</dbReference>
<evidence type="ECO:0000259" key="12">
    <source>
        <dbReference type="Pfam" id="PF07992"/>
    </source>
</evidence>
<keyword evidence="15" id="KW-1185">Reference proteome</keyword>
<dbReference type="RefSeq" id="WP_229685806.1">
    <property type="nucleotide sequence ID" value="NZ_BMMK01000001.1"/>
</dbReference>
<dbReference type="GO" id="GO:0051536">
    <property type="term" value="F:iron-sulfur cluster binding"/>
    <property type="evidence" value="ECO:0007669"/>
    <property type="project" value="UniProtKB-KW"/>
</dbReference>
<feature type="domain" description="NADH-rubredoxin oxidoreductase C-terminal" evidence="13">
    <location>
        <begin position="309"/>
        <end position="375"/>
    </location>
</feature>
<dbReference type="PANTHER" id="PTHR43809">
    <property type="entry name" value="NITRITE REDUCTASE (NADH) LARGE SUBUNIT"/>
    <property type="match status" value="1"/>
</dbReference>
<dbReference type="InterPro" id="IPR041854">
    <property type="entry name" value="BFD-like_2Fe2S-bd_dom_sf"/>
</dbReference>
<accession>A0A8J3C9E6</accession>
<comment type="cofactor">
    <cofactor evidence="2">
        <name>[4Fe-4S] cluster</name>
        <dbReference type="ChEBI" id="CHEBI:49883"/>
    </cofactor>
</comment>
<dbReference type="InterPro" id="IPR007419">
    <property type="entry name" value="BFD-like_2Fe2S-bd_dom"/>
</dbReference>
<keyword evidence="9" id="KW-0408">Iron</keyword>
<evidence type="ECO:0000256" key="1">
    <source>
        <dbReference type="ARBA" id="ARBA00001929"/>
    </source>
</evidence>
<evidence type="ECO:0000256" key="8">
    <source>
        <dbReference type="ARBA" id="ARBA00023002"/>
    </source>
</evidence>
<dbReference type="InterPro" id="IPR023753">
    <property type="entry name" value="FAD/NAD-binding_dom"/>
</dbReference>
<evidence type="ECO:0000256" key="4">
    <source>
        <dbReference type="ARBA" id="ARBA00005096"/>
    </source>
</evidence>
<keyword evidence="7" id="KW-0479">Metal-binding</keyword>
<keyword evidence="8" id="KW-0560">Oxidoreductase</keyword>
<evidence type="ECO:0000313" key="15">
    <source>
        <dbReference type="Proteomes" id="UP000637578"/>
    </source>
</evidence>
<dbReference type="SUPFAM" id="SSF51905">
    <property type="entry name" value="FAD/NAD(P)-binding domain"/>
    <property type="match status" value="1"/>
</dbReference>
<keyword evidence="6" id="KW-0349">Heme</keyword>
<evidence type="ECO:0000256" key="7">
    <source>
        <dbReference type="ARBA" id="ARBA00022723"/>
    </source>
</evidence>
<dbReference type="GO" id="GO:0016491">
    <property type="term" value="F:oxidoreductase activity"/>
    <property type="evidence" value="ECO:0007669"/>
    <property type="project" value="UniProtKB-KW"/>
</dbReference>
<reference evidence="14" key="1">
    <citation type="journal article" date="2014" name="Int. J. Syst. Evol. Microbiol.">
        <title>Complete genome sequence of Corynebacterium casei LMG S-19264T (=DSM 44701T), isolated from a smear-ripened cheese.</title>
        <authorList>
            <consortium name="US DOE Joint Genome Institute (JGI-PGF)"/>
            <person name="Walter F."/>
            <person name="Albersmeier A."/>
            <person name="Kalinowski J."/>
            <person name="Ruckert C."/>
        </authorList>
    </citation>
    <scope>NUCLEOTIDE SEQUENCE</scope>
    <source>
        <strain evidence="14">CGMCC 4.5737</strain>
    </source>
</reference>
<evidence type="ECO:0000313" key="14">
    <source>
        <dbReference type="EMBL" id="GGM33418.1"/>
    </source>
</evidence>
<proteinExistence type="inferred from homology"/>
<dbReference type="PRINTS" id="PR00368">
    <property type="entry name" value="FADPNR"/>
</dbReference>
<comment type="cofactor">
    <cofactor evidence="3">
        <name>FAD</name>
        <dbReference type="ChEBI" id="CHEBI:57692"/>
    </cofactor>
</comment>
<dbReference type="AlphaFoldDB" id="A0A8J3C9E6"/>
<reference evidence="14" key="2">
    <citation type="submission" date="2020-09" db="EMBL/GenBank/DDBJ databases">
        <authorList>
            <person name="Sun Q."/>
            <person name="Zhou Y."/>
        </authorList>
    </citation>
    <scope>NUCLEOTIDE SEQUENCE</scope>
    <source>
        <strain evidence="14">CGMCC 4.5737</strain>
    </source>
</reference>
<dbReference type="GO" id="GO:0046872">
    <property type="term" value="F:metal ion binding"/>
    <property type="evidence" value="ECO:0007669"/>
    <property type="project" value="UniProtKB-KW"/>
</dbReference>
<dbReference type="InterPro" id="IPR036188">
    <property type="entry name" value="FAD/NAD-bd_sf"/>
</dbReference>
<evidence type="ECO:0000256" key="5">
    <source>
        <dbReference type="ARBA" id="ARBA00010429"/>
    </source>
</evidence>
<evidence type="ECO:0000259" key="13">
    <source>
        <dbReference type="Pfam" id="PF18267"/>
    </source>
</evidence>
<protein>
    <submittedName>
        <fullName evidence="14">FAD/NAD(P)-binding oxidoreductase</fullName>
    </submittedName>
</protein>
<feature type="domain" description="FAD/NAD(P)-binding" evidence="12">
    <location>
        <begin position="6"/>
        <end position="287"/>
    </location>
</feature>
<name>A0A8J3C9E6_9PSEU</name>